<dbReference type="PANTHER" id="PTHR43798">
    <property type="entry name" value="MONOACYLGLYCEROL LIPASE"/>
    <property type="match status" value="1"/>
</dbReference>
<dbReference type="AlphaFoldDB" id="A0A1H3Y866"/>
<dbReference type="PRINTS" id="PR00111">
    <property type="entry name" value="ABHYDROLASE"/>
</dbReference>
<protein>
    <submittedName>
        <fullName evidence="2">Pimeloyl-ACP methyl ester carboxylesterase</fullName>
    </submittedName>
</protein>
<evidence type="ECO:0000313" key="2">
    <source>
        <dbReference type="EMBL" id="SEA07062.1"/>
    </source>
</evidence>
<reference evidence="2 3" key="1">
    <citation type="submission" date="2016-10" db="EMBL/GenBank/DDBJ databases">
        <authorList>
            <person name="de Groot N.N."/>
        </authorList>
    </citation>
    <scope>NUCLEOTIDE SEQUENCE [LARGE SCALE GENOMIC DNA]</scope>
    <source>
        <strain evidence="2 3">DSM 2872</strain>
    </source>
</reference>
<dbReference type="Gene3D" id="3.40.50.1820">
    <property type="entry name" value="alpha/beta hydrolase"/>
    <property type="match status" value="1"/>
</dbReference>
<name>A0A1H3Y866_SELRU</name>
<dbReference type="InterPro" id="IPR029058">
    <property type="entry name" value="AB_hydrolase_fold"/>
</dbReference>
<organism evidence="2 3">
    <name type="scientific">Selenomonas ruminantium</name>
    <dbReference type="NCBI Taxonomy" id="971"/>
    <lineage>
        <taxon>Bacteria</taxon>
        <taxon>Bacillati</taxon>
        <taxon>Bacillota</taxon>
        <taxon>Negativicutes</taxon>
        <taxon>Selenomonadales</taxon>
        <taxon>Selenomonadaceae</taxon>
        <taxon>Selenomonas</taxon>
    </lineage>
</organism>
<dbReference type="InterPro" id="IPR050266">
    <property type="entry name" value="AB_hydrolase_sf"/>
</dbReference>
<evidence type="ECO:0000259" key="1">
    <source>
        <dbReference type="Pfam" id="PF12146"/>
    </source>
</evidence>
<evidence type="ECO:0000313" key="3">
    <source>
        <dbReference type="Proteomes" id="UP000183469"/>
    </source>
</evidence>
<proteinExistence type="predicted"/>
<gene>
    <name evidence="2" type="ORF">SAMN05660648_01823</name>
</gene>
<dbReference type="OrthoDB" id="9783374at2"/>
<dbReference type="Proteomes" id="UP000183469">
    <property type="component" value="Unassembled WGS sequence"/>
</dbReference>
<dbReference type="Pfam" id="PF12146">
    <property type="entry name" value="Hydrolase_4"/>
    <property type="match status" value="1"/>
</dbReference>
<feature type="domain" description="Serine aminopeptidase S33" evidence="1">
    <location>
        <begin position="61"/>
        <end position="304"/>
    </location>
</feature>
<dbReference type="EMBL" id="FNQG01000007">
    <property type="protein sequence ID" value="SEA07062.1"/>
    <property type="molecule type" value="Genomic_DNA"/>
</dbReference>
<dbReference type="InterPro" id="IPR022742">
    <property type="entry name" value="Hydrolase_4"/>
</dbReference>
<dbReference type="InterPro" id="IPR000073">
    <property type="entry name" value="AB_hydrolase_1"/>
</dbReference>
<accession>A0A1H3Y866</accession>
<sequence length="321" mass="36088">MKVLLSARKNLVWLGLFICLLLNLLCLSPAQAAEILRETIPLARNEVPLHLERYIEQDGKTKRPLLFVHGVTFSSHEFDVDYKDYSLARYFAKHGFEVWLLDIAGFGNSGSVKDGFMPDSDYASEDIASAVRLILERNNLASLDILGWSWGTVTSGRFAAKHPEMVHRLVLYAPIVAGLGEQEVKEPFNKNTWEGAASDFQRKADGSIDFDIVEKPVASTYIDNAWHYDKDTSPNGGRRDLLVGRSARLIPTESIKAPVLIIVGSKDPYVSPDLCDEAYRTLPNRTDSELIILDGAAHAMLMERPYYKLFRERVLNFLNKG</sequence>
<dbReference type="GO" id="GO:0016020">
    <property type="term" value="C:membrane"/>
    <property type="evidence" value="ECO:0007669"/>
    <property type="project" value="TreeGrafter"/>
</dbReference>
<dbReference type="PANTHER" id="PTHR43798:SF33">
    <property type="entry name" value="HYDROLASE, PUTATIVE (AFU_ORTHOLOGUE AFUA_2G14860)-RELATED"/>
    <property type="match status" value="1"/>
</dbReference>
<dbReference type="SUPFAM" id="SSF53474">
    <property type="entry name" value="alpha/beta-Hydrolases"/>
    <property type="match status" value="1"/>
</dbReference>